<keyword evidence="3" id="KW-0548">Nucleotidyltransferase</keyword>
<evidence type="ECO:0000313" key="3">
    <source>
        <dbReference type="EMBL" id="GEU91090.1"/>
    </source>
</evidence>
<evidence type="ECO:0000256" key="2">
    <source>
        <dbReference type="SAM" id="MobiDB-lite"/>
    </source>
</evidence>
<keyword evidence="3" id="KW-0695">RNA-directed DNA polymerase</keyword>
<dbReference type="EMBL" id="BKCJ010010330">
    <property type="protein sequence ID" value="GEU91090.1"/>
    <property type="molecule type" value="Genomic_DNA"/>
</dbReference>
<proteinExistence type="predicted"/>
<protein>
    <submittedName>
        <fullName evidence="3">Reverse transcriptase domain-containing protein</fullName>
    </submittedName>
</protein>
<keyword evidence="1" id="KW-0175">Coiled coil</keyword>
<accession>A0A6L2NY37</accession>
<gene>
    <name evidence="3" type="ORF">Tci_063068</name>
</gene>
<comment type="caution">
    <text evidence="3">The sequence shown here is derived from an EMBL/GenBank/DDBJ whole genome shotgun (WGS) entry which is preliminary data.</text>
</comment>
<dbReference type="GO" id="GO:0003964">
    <property type="term" value="F:RNA-directed DNA polymerase activity"/>
    <property type="evidence" value="ECO:0007669"/>
    <property type="project" value="UniProtKB-KW"/>
</dbReference>
<sequence length="483" mass="54596">MIWILILRCLVNVDRMASKRTSTSATPAMSQAAIRNPEPRETPAARKYSYKEFISCQPFNFKGSEGAVGLIRWFKRTELVFSRSNCTEDCTVKFATGTLTEEALSCFGVDVVEDFKEYTQTDYYSWLKTYCCWYKLKLLDNAADSSVIDGVVQPVAPTTAKQRLARKNELKARDAKTLMEAIEKRLVGIKRPRSTNESVSAVTSVSAASTKVPVSALPNMDTLSDACDGVGSYDWSFQAEEEPTNYALMAFTSSSSSSSDNEVAFYSKACTKAYANLQSHYDKLTNELRKSIFDVISYKTSLESVKARILVYQQNETVFEEDIKLLKLDVKLRDNDLVDLRNKFEKTEQERDELKLKLDKFQTSSKNLSQLLASQTNYKTRLGYDNQVFHRSVFDCDEMFSSESDVSMPASPVYDRYKSGEGYHVVLPQYTETFMPPKPDLVFHDAPTINETVPTTFNVELSPTKPDMDLSHSNRPSAPLIED</sequence>
<evidence type="ECO:0000256" key="1">
    <source>
        <dbReference type="SAM" id="Coils"/>
    </source>
</evidence>
<reference evidence="3" key="1">
    <citation type="journal article" date="2019" name="Sci. Rep.">
        <title>Draft genome of Tanacetum cinerariifolium, the natural source of mosquito coil.</title>
        <authorList>
            <person name="Yamashiro T."/>
            <person name="Shiraishi A."/>
            <person name="Satake H."/>
            <person name="Nakayama K."/>
        </authorList>
    </citation>
    <scope>NUCLEOTIDE SEQUENCE</scope>
</reference>
<organism evidence="3">
    <name type="scientific">Tanacetum cinerariifolium</name>
    <name type="common">Dalmatian daisy</name>
    <name type="synonym">Chrysanthemum cinerariifolium</name>
    <dbReference type="NCBI Taxonomy" id="118510"/>
    <lineage>
        <taxon>Eukaryota</taxon>
        <taxon>Viridiplantae</taxon>
        <taxon>Streptophyta</taxon>
        <taxon>Embryophyta</taxon>
        <taxon>Tracheophyta</taxon>
        <taxon>Spermatophyta</taxon>
        <taxon>Magnoliopsida</taxon>
        <taxon>eudicotyledons</taxon>
        <taxon>Gunneridae</taxon>
        <taxon>Pentapetalae</taxon>
        <taxon>asterids</taxon>
        <taxon>campanulids</taxon>
        <taxon>Asterales</taxon>
        <taxon>Asteraceae</taxon>
        <taxon>Asteroideae</taxon>
        <taxon>Anthemideae</taxon>
        <taxon>Anthemidinae</taxon>
        <taxon>Tanacetum</taxon>
    </lineage>
</organism>
<dbReference type="AlphaFoldDB" id="A0A6L2NY37"/>
<name>A0A6L2NY37_TANCI</name>
<keyword evidence="3" id="KW-0808">Transferase</keyword>
<feature type="region of interest" description="Disordered" evidence="2">
    <location>
        <begin position="461"/>
        <end position="483"/>
    </location>
</feature>
<feature type="coiled-coil region" evidence="1">
    <location>
        <begin position="337"/>
        <end position="364"/>
    </location>
</feature>